<dbReference type="CDD" id="cd03392">
    <property type="entry name" value="PAP2_like_2"/>
    <property type="match status" value="1"/>
</dbReference>
<dbReference type="Pfam" id="PF01569">
    <property type="entry name" value="PAP2"/>
    <property type="match status" value="1"/>
</dbReference>
<dbReference type="SMART" id="SM00014">
    <property type="entry name" value="acidPPc"/>
    <property type="match status" value="1"/>
</dbReference>
<evidence type="ECO:0000313" key="3">
    <source>
        <dbReference type="EMBL" id="QAS82326.1"/>
    </source>
</evidence>
<evidence type="ECO:0000259" key="2">
    <source>
        <dbReference type="SMART" id="SM00014"/>
    </source>
</evidence>
<keyword evidence="1" id="KW-0812">Transmembrane</keyword>
<feature type="domain" description="Phosphatidic acid phosphatase type 2/haloperoxidase" evidence="2">
    <location>
        <begin position="107"/>
        <end position="221"/>
    </location>
</feature>
<sequence length="248" mass="26809">MSEVQRRGFLARLTAYEPLTLIMLAAVAGGLFVLQRLTSEVLEGETFRFDETILLALRRRGELGVPIGPGWLTHAVGDITSLGGVTVLSLMTVLVTVYLLLDRRWPIAIFVLSSVLTGWLASTILKILVARPRPDIVPHLVEVSDLSFPSGHAMVSAVTYLTLGALLARTQRYRSTRIFVMFAGVFLAVIIGLSRIYLGVHYPTDVFAGWCAGALWALGCWLISKRFIPSRAPDAAAEAGNGVGGTSA</sequence>
<keyword evidence="4" id="KW-1185">Reference proteome</keyword>
<reference evidence="3 4" key="1">
    <citation type="submission" date="2019-01" db="EMBL/GenBank/DDBJ databases">
        <title>Genomic insights into the origins and evolution of symbiotic genes in the Phaseolus vulgaris microsymbionts.</title>
        <authorList>
            <person name="Tong W."/>
        </authorList>
    </citation>
    <scope>NUCLEOTIDE SEQUENCE [LARGE SCALE GENOMIC DNA]</scope>
    <source>
        <strain evidence="3 4">FH23</strain>
        <plasmid evidence="4">prapfh23c</plasmid>
    </source>
</reference>
<feature type="transmembrane region" description="Helical" evidence="1">
    <location>
        <begin position="79"/>
        <end position="101"/>
    </location>
</feature>
<organism evidence="3 4">
    <name type="scientific">Rhizobium acidisoli</name>
    <dbReference type="NCBI Taxonomy" id="1538158"/>
    <lineage>
        <taxon>Bacteria</taxon>
        <taxon>Pseudomonadati</taxon>
        <taxon>Pseudomonadota</taxon>
        <taxon>Alphaproteobacteria</taxon>
        <taxon>Hyphomicrobiales</taxon>
        <taxon>Rhizobiaceae</taxon>
        <taxon>Rhizobium/Agrobacterium group</taxon>
        <taxon>Rhizobium</taxon>
    </lineage>
</organism>
<dbReference type="Proteomes" id="UP000220927">
    <property type="component" value="Plasmid pRapFH23c"/>
</dbReference>
<dbReference type="PANTHER" id="PTHR14969">
    <property type="entry name" value="SPHINGOSINE-1-PHOSPHATE PHOSPHOHYDROLASE"/>
    <property type="match status" value="1"/>
</dbReference>
<feature type="transmembrane region" description="Helical" evidence="1">
    <location>
        <begin position="206"/>
        <end position="224"/>
    </location>
</feature>
<protein>
    <submittedName>
        <fullName evidence="3">Phosphatase PAP2 family protein</fullName>
    </submittedName>
</protein>
<dbReference type="InterPro" id="IPR000326">
    <property type="entry name" value="PAP2/HPO"/>
</dbReference>
<name>A0AAE5WTK4_9HYPH</name>
<feature type="transmembrane region" description="Helical" evidence="1">
    <location>
        <begin position="149"/>
        <end position="167"/>
    </location>
</feature>
<dbReference type="AlphaFoldDB" id="A0AAE5WTK4"/>
<accession>A0AAE5WTK4</accession>
<geneLocation type="plasmid" evidence="4">
    <name>prapfh23c</name>
</geneLocation>
<keyword evidence="1" id="KW-0472">Membrane</keyword>
<evidence type="ECO:0000256" key="1">
    <source>
        <dbReference type="SAM" id="Phobius"/>
    </source>
</evidence>
<evidence type="ECO:0000313" key="4">
    <source>
        <dbReference type="Proteomes" id="UP000220927"/>
    </source>
</evidence>
<dbReference type="KEGG" id="rad:CO657_31500"/>
<proteinExistence type="predicted"/>
<feature type="transmembrane region" description="Helical" evidence="1">
    <location>
        <begin position="21"/>
        <end position="38"/>
    </location>
</feature>
<dbReference type="InterPro" id="IPR036938">
    <property type="entry name" value="PAP2/HPO_sf"/>
</dbReference>
<feature type="transmembrane region" description="Helical" evidence="1">
    <location>
        <begin position="108"/>
        <end position="129"/>
    </location>
</feature>
<dbReference type="PANTHER" id="PTHR14969:SF13">
    <property type="entry name" value="AT30094P"/>
    <property type="match status" value="1"/>
</dbReference>
<dbReference type="EMBL" id="CP035001">
    <property type="protein sequence ID" value="QAS82326.1"/>
    <property type="molecule type" value="Genomic_DNA"/>
</dbReference>
<keyword evidence="3" id="KW-0614">Plasmid</keyword>
<dbReference type="Gene3D" id="1.20.144.10">
    <property type="entry name" value="Phosphatidic acid phosphatase type 2/haloperoxidase"/>
    <property type="match status" value="2"/>
</dbReference>
<dbReference type="SUPFAM" id="SSF48317">
    <property type="entry name" value="Acid phosphatase/Vanadium-dependent haloperoxidase"/>
    <property type="match status" value="1"/>
</dbReference>
<dbReference type="RefSeq" id="WP_054184099.1">
    <property type="nucleotide sequence ID" value="NZ_CP035001.1"/>
</dbReference>
<keyword evidence="1" id="KW-1133">Transmembrane helix</keyword>
<gene>
    <name evidence="3" type="ORF">CO657_31500</name>
</gene>
<feature type="transmembrane region" description="Helical" evidence="1">
    <location>
        <begin position="179"/>
        <end position="200"/>
    </location>
</feature>